<name>A0A2W1NZG4_PAEXE</name>
<feature type="transmembrane region" description="Helical" evidence="2">
    <location>
        <begin position="25"/>
        <end position="45"/>
    </location>
</feature>
<feature type="transmembrane region" description="Helical" evidence="2">
    <location>
        <begin position="51"/>
        <end position="69"/>
    </location>
</feature>
<dbReference type="AlphaFoldDB" id="A0A2W1NZG4"/>
<evidence type="ECO:0000313" key="3">
    <source>
        <dbReference type="EMBL" id="PZE20912.1"/>
    </source>
</evidence>
<organism evidence="3 4">
    <name type="scientific">Paenibacillus xerothermodurans</name>
    <dbReference type="NCBI Taxonomy" id="1977292"/>
    <lineage>
        <taxon>Bacteria</taxon>
        <taxon>Bacillati</taxon>
        <taxon>Bacillota</taxon>
        <taxon>Bacilli</taxon>
        <taxon>Bacillales</taxon>
        <taxon>Paenibacillaceae</taxon>
        <taxon>Paenibacillus</taxon>
    </lineage>
</organism>
<protein>
    <submittedName>
        <fullName evidence="3">DUF2809 domain-containing protein</fullName>
    </submittedName>
</protein>
<gene>
    <name evidence="3" type="ORF">CBW46_009470</name>
</gene>
<keyword evidence="2" id="KW-1133">Transmembrane helix</keyword>
<comment type="caution">
    <text evidence="3">The sequence shown here is derived from an EMBL/GenBank/DDBJ whole genome shotgun (WGS) entry which is preliminary data.</text>
</comment>
<proteinExistence type="predicted"/>
<dbReference type="EMBL" id="NHRJ02000004">
    <property type="protein sequence ID" value="PZE20912.1"/>
    <property type="molecule type" value="Genomic_DNA"/>
</dbReference>
<accession>A0A2W1NZG4</accession>
<sequence length="174" mass="19388">MFPNISNEQRRYLHLRLFFYSGRRVLYLAAASASIVSGLASRYFSAFLPKFIAVYAGDAIWASMIYFGFRAISIRTPLHTAALASFLFSVMIEFSQLYQAGWINELRATLLGALVLGKGFVTQDLARYSFGIAAAYLLDVFLLSCYSKRNATSIPSGRQATPDPCRHDPASMNK</sequence>
<feature type="region of interest" description="Disordered" evidence="1">
    <location>
        <begin position="153"/>
        <end position="174"/>
    </location>
</feature>
<feature type="transmembrane region" description="Helical" evidence="2">
    <location>
        <begin position="81"/>
        <end position="98"/>
    </location>
</feature>
<reference evidence="3" key="1">
    <citation type="submission" date="2018-06" db="EMBL/GenBank/DDBJ databases">
        <title>Paenibacillus xerothermodurans sp. nov. an extremely dry heat resistant spore forming bacterium isolated from the soil of Cape Canaveral, Florida.</title>
        <authorList>
            <person name="Seuylemezian A."/>
            <person name="Kaur N."/>
            <person name="Patil P."/>
            <person name="Patil P."/>
            <person name="Mayilraj S."/>
            <person name="Vaishampayan P."/>
        </authorList>
    </citation>
    <scope>NUCLEOTIDE SEQUENCE [LARGE SCALE GENOMIC DNA]</scope>
    <source>
        <strain evidence="3">ATCC 27380</strain>
    </source>
</reference>
<evidence type="ECO:0000256" key="2">
    <source>
        <dbReference type="SAM" id="Phobius"/>
    </source>
</evidence>
<evidence type="ECO:0000313" key="4">
    <source>
        <dbReference type="Proteomes" id="UP000214746"/>
    </source>
</evidence>
<dbReference type="Proteomes" id="UP000214746">
    <property type="component" value="Unassembled WGS sequence"/>
</dbReference>
<dbReference type="InterPro" id="IPR021257">
    <property type="entry name" value="DUF2809"/>
</dbReference>
<dbReference type="Pfam" id="PF10990">
    <property type="entry name" value="DUF2809"/>
    <property type="match status" value="1"/>
</dbReference>
<feature type="transmembrane region" description="Helical" evidence="2">
    <location>
        <begin position="125"/>
        <end position="146"/>
    </location>
</feature>
<dbReference type="OrthoDB" id="5360192at2"/>
<keyword evidence="2" id="KW-0472">Membrane</keyword>
<keyword evidence="2" id="KW-0812">Transmembrane</keyword>
<feature type="compositionally biased region" description="Basic and acidic residues" evidence="1">
    <location>
        <begin position="164"/>
        <end position="174"/>
    </location>
</feature>
<evidence type="ECO:0000256" key="1">
    <source>
        <dbReference type="SAM" id="MobiDB-lite"/>
    </source>
</evidence>
<keyword evidence="4" id="KW-1185">Reference proteome</keyword>